<keyword evidence="3" id="KW-1185">Reference proteome</keyword>
<dbReference type="PANTHER" id="PTHR42879">
    <property type="entry name" value="3-OXOACYL-(ACYL-CARRIER-PROTEIN) REDUCTASE"/>
    <property type="match status" value="1"/>
</dbReference>
<evidence type="ECO:0000313" key="3">
    <source>
        <dbReference type="Proteomes" id="UP001265259"/>
    </source>
</evidence>
<protein>
    <submittedName>
        <fullName evidence="2">SDR family NAD(P)-dependent oxidoreductase</fullName>
    </submittedName>
</protein>
<reference evidence="2 3" key="1">
    <citation type="submission" date="2023-09" db="EMBL/GenBank/DDBJ databases">
        <authorList>
            <person name="Rey-Velasco X."/>
        </authorList>
    </citation>
    <scope>NUCLEOTIDE SEQUENCE [LARGE SCALE GENOMIC DNA]</scope>
    <source>
        <strain evidence="2 3">F158</strain>
    </source>
</reference>
<evidence type="ECO:0000313" key="2">
    <source>
        <dbReference type="EMBL" id="MDT0682023.1"/>
    </source>
</evidence>
<proteinExistence type="inferred from homology"/>
<dbReference type="InterPro" id="IPR020904">
    <property type="entry name" value="Sc_DH/Rdtase_CS"/>
</dbReference>
<evidence type="ECO:0000256" key="1">
    <source>
        <dbReference type="ARBA" id="ARBA00006484"/>
    </source>
</evidence>
<organism evidence="2 3">
    <name type="scientific">Tropicimonas omnivorans</name>
    <dbReference type="NCBI Taxonomy" id="3075590"/>
    <lineage>
        <taxon>Bacteria</taxon>
        <taxon>Pseudomonadati</taxon>
        <taxon>Pseudomonadota</taxon>
        <taxon>Alphaproteobacteria</taxon>
        <taxon>Rhodobacterales</taxon>
        <taxon>Roseobacteraceae</taxon>
        <taxon>Tropicimonas</taxon>
    </lineage>
</organism>
<dbReference type="PROSITE" id="PS00061">
    <property type="entry name" value="ADH_SHORT"/>
    <property type="match status" value="1"/>
</dbReference>
<gene>
    <name evidence="2" type="ORF">RM543_04950</name>
</gene>
<dbReference type="Pfam" id="PF13561">
    <property type="entry name" value="adh_short_C2"/>
    <property type="match status" value="1"/>
</dbReference>
<accession>A0ABU3DE78</accession>
<dbReference type="PANTHER" id="PTHR42879:SF2">
    <property type="entry name" value="3-OXOACYL-[ACYL-CARRIER-PROTEIN] REDUCTASE FABG"/>
    <property type="match status" value="1"/>
</dbReference>
<comment type="caution">
    <text evidence="2">The sequence shown here is derived from an EMBL/GenBank/DDBJ whole genome shotgun (WGS) entry which is preliminary data.</text>
</comment>
<dbReference type="PRINTS" id="PR00080">
    <property type="entry name" value="SDRFAMILY"/>
</dbReference>
<dbReference type="InterPro" id="IPR036291">
    <property type="entry name" value="NAD(P)-bd_dom_sf"/>
</dbReference>
<dbReference type="Gene3D" id="3.40.50.720">
    <property type="entry name" value="NAD(P)-binding Rossmann-like Domain"/>
    <property type="match status" value="1"/>
</dbReference>
<dbReference type="SUPFAM" id="SSF51735">
    <property type="entry name" value="NAD(P)-binding Rossmann-fold domains"/>
    <property type="match status" value="1"/>
</dbReference>
<sequence>MNIDLSGRSALVTGAAQGLGLAMAKALTEAGATVMLTDVSDTVGAAATDLNAGPGRAIGRTLDVQDEAAWEDALDGLEAETGKPVGIVINNAALTLASSIWDLSLDEWDRVMAVNLKGYFIGCRCAGRRMRQAGWGRIINLSSLAGQRGGLVGGVHYSASKGGILALSKCFALELAGDGVTVNIISPAAIEGPMSRSMPQDKVAALASGIPVKRLGSDAEVGMAAVYLASDQAAFVTGSTLDVNGGLLMR</sequence>
<dbReference type="PRINTS" id="PR00081">
    <property type="entry name" value="GDHRDH"/>
</dbReference>
<comment type="similarity">
    <text evidence="1">Belongs to the short-chain dehydrogenases/reductases (SDR) family.</text>
</comment>
<dbReference type="RefSeq" id="WP_311689769.1">
    <property type="nucleotide sequence ID" value="NZ_JAVRHL010000001.1"/>
</dbReference>
<name>A0ABU3DE78_9RHOB</name>
<dbReference type="EMBL" id="JAVRHL010000001">
    <property type="protein sequence ID" value="MDT0682023.1"/>
    <property type="molecule type" value="Genomic_DNA"/>
</dbReference>
<dbReference type="InterPro" id="IPR002347">
    <property type="entry name" value="SDR_fam"/>
</dbReference>
<dbReference type="Proteomes" id="UP001265259">
    <property type="component" value="Unassembled WGS sequence"/>
</dbReference>
<dbReference type="InterPro" id="IPR050259">
    <property type="entry name" value="SDR"/>
</dbReference>